<keyword evidence="4" id="KW-0732">Signal</keyword>
<protein>
    <recommendedName>
        <fullName evidence="5">Ubiquitin-like domain-containing protein</fullName>
    </recommendedName>
</protein>
<reference evidence="6 7" key="1">
    <citation type="submission" date="2018-05" db="EMBL/GenBank/DDBJ databases">
        <title>Complete genome sequence of Arcticibacterium luteifluviistationis SM1504T, a cytophagaceae bacterium isolated from Arctic surface seawater.</title>
        <authorList>
            <person name="Li Y."/>
            <person name="Qin Q.-L."/>
        </authorList>
    </citation>
    <scope>NUCLEOTIDE SEQUENCE [LARGE SCALE GENOMIC DNA]</scope>
    <source>
        <strain evidence="6 7">SM1504</strain>
    </source>
</reference>
<evidence type="ECO:0000313" key="7">
    <source>
        <dbReference type="Proteomes" id="UP000249873"/>
    </source>
</evidence>
<dbReference type="PROSITE" id="PS50053">
    <property type="entry name" value="UBIQUITIN_2"/>
    <property type="match status" value="1"/>
</dbReference>
<dbReference type="SUPFAM" id="SSF48452">
    <property type="entry name" value="TPR-like"/>
    <property type="match status" value="2"/>
</dbReference>
<keyword evidence="3" id="KW-0812">Transmembrane</keyword>
<evidence type="ECO:0000256" key="3">
    <source>
        <dbReference type="SAM" id="Phobius"/>
    </source>
</evidence>
<sequence length="646" mass="74947">MIKQILTIMFLLIGALSIQAQSKESVKSELLKIQKVQSDGQLKLSALEEELKNREFDYVNLKGEFDNLETVYQQTNDRLNNYLTYTAIVASIFGVLIALAGIYIGFESLRSQNRSRNAIKTLEEAKSYVNSKKTDFDELVESKKSLLQNEYDSIIQLLKDKLLNDIEFETSKVKSIVQQKSDEIKKFSIEEQSSKTIEVLEKRLEFFESIGIPDDPKILFSKGKLLYKKEMYAEAISLFEKLIEKEENHKQAYWYLGYSYTEIGENEKSIENYKKQLELNPEDSTAMNNIALRYKAKGELLDALEYLNKAIKVSSQKELYYTNRISLLKRLKSNERAIEDYIQLININPDKDNYYESLIELLAKENKKLEILSYYDKAINHFKESNLELSHKFSFNKAKYLGDNQDELDAIENFQGLIDDGYKVESCYINIADLKNNLGKTEESISILDNGIKTNPLSSVLYLYKAFIESYNNIDNAKETIKSGGELINNENFFFMSGRFFNSKGITELSTFCYEGARTLIIEKLKKEEIEEGDVMNYYETCIILQRPLDDFESDYRKLIVSEKYSIPLSVIDTLTALAGNFTEDEKNKALESIKGLNIEAKDKDFVKWNFDDIYWFIKTKDENGLAEFCKNIIKYVNRQIDFDEI</sequence>
<name>A0A2Z4GDF3_9BACT</name>
<feature type="domain" description="Ubiquitin-like" evidence="5">
    <location>
        <begin position="173"/>
        <end position="234"/>
    </location>
</feature>
<dbReference type="KEGG" id="als:DJ013_13810"/>
<dbReference type="SMART" id="SM00028">
    <property type="entry name" value="TPR"/>
    <property type="match status" value="5"/>
</dbReference>
<evidence type="ECO:0000256" key="4">
    <source>
        <dbReference type="SAM" id="SignalP"/>
    </source>
</evidence>
<dbReference type="Proteomes" id="UP000249873">
    <property type="component" value="Chromosome"/>
</dbReference>
<evidence type="ECO:0000259" key="5">
    <source>
        <dbReference type="PROSITE" id="PS50053"/>
    </source>
</evidence>
<evidence type="ECO:0000256" key="1">
    <source>
        <dbReference type="PROSITE-ProRule" id="PRU00339"/>
    </source>
</evidence>
<dbReference type="InterPro" id="IPR000626">
    <property type="entry name" value="Ubiquitin-like_dom"/>
</dbReference>
<dbReference type="EMBL" id="CP029480">
    <property type="protein sequence ID" value="AWV99184.1"/>
    <property type="molecule type" value="Genomic_DNA"/>
</dbReference>
<evidence type="ECO:0000313" key="6">
    <source>
        <dbReference type="EMBL" id="AWV99184.1"/>
    </source>
</evidence>
<gene>
    <name evidence="6" type="ORF">DJ013_13810</name>
</gene>
<feature type="chain" id="PRO_5016458025" description="Ubiquitin-like domain-containing protein" evidence="4">
    <location>
        <begin position="21"/>
        <end position="646"/>
    </location>
</feature>
<feature type="signal peptide" evidence="4">
    <location>
        <begin position="1"/>
        <end position="20"/>
    </location>
</feature>
<dbReference type="Gene3D" id="1.25.40.10">
    <property type="entry name" value="Tetratricopeptide repeat domain"/>
    <property type="match status" value="3"/>
</dbReference>
<dbReference type="OrthoDB" id="5508659at2"/>
<feature type="transmembrane region" description="Helical" evidence="3">
    <location>
        <begin position="82"/>
        <end position="106"/>
    </location>
</feature>
<feature type="repeat" description="TPR" evidence="1">
    <location>
        <begin position="250"/>
        <end position="283"/>
    </location>
</feature>
<dbReference type="PANTHER" id="PTHR12558">
    <property type="entry name" value="CELL DIVISION CYCLE 16,23,27"/>
    <property type="match status" value="1"/>
</dbReference>
<evidence type="ECO:0000256" key="2">
    <source>
        <dbReference type="SAM" id="Coils"/>
    </source>
</evidence>
<dbReference type="PANTHER" id="PTHR12558:SF13">
    <property type="entry name" value="CELL DIVISION CYCLE PROTEIN 27 HOMOLOG"/>
    <property type="match status" value="1"/>
</dbReference>
<keyword evidence="1" id="KW-0802">TPR repeat</keyword>
<keyword evidence="7" id="KW-1185">Reference proteome</keyword>
<proteinExistence type="predicted"/>
<dbReference type="PROSITE" id="PS50005">
    <property type="entry name" value="TPR"/>
    <property type="match status" value="3"/>
</dbReference>
<dbReference type="Pfam" id="PF13181">
    <property type="entry name" value="TPR_8"/>
    <property type="match status" value="1"/>
</dbReference>
<feature type="repeat" description="TPR" evidence="1">
    <location>
        <begin position="216"/>
        <end position="249"/>
    </location>
</feature>
<feature type="coiled-coil region" evidence="2">
    <location>
        <begin position="44"/>
        <end position="78"/>
    </location>
</feature>
<dbReference type="RefSeq" id="WP_111372378.1">
    <property type="nucleotide sequence ID" value="NZ_CP029480.1"/>
</dbReference>
<dbReference type="InterPro" id="IPR011990">
    <property type="entry name" value="TPR-like_helical_dom_sf"/>
</dbReference>
<dbReference type="PROSITE" id="PS50293">
    <property type="entry name" value="TPR_REGION"/>
    <property type="match status" value="1"/>
</dbReference>
<dbReference type="AlphaFoldDB" id="A0A2Z4GDF3"/>
<keyword evidence="3" id="KW-1133">Transmembrane helix</keyword>
<dbReference type="InterPro" id="IPR019734">
    <property type="entry name" value="TPR_rpt"/>
</dbReference>
<keyword evidence="3" id="KW-0472">Membrane</keyword>
<keyword evidence="2" id="KW-0175">Coiled coil</keyword>
<feature type="repeat" description="TPR" evidence="1">
    <location>
        <begin position="284"/>
        <end position="317"/>
    </location>
</feature>
<organism evidence="6 7">
    <name type="scientific">Arcticibacterium luteifluviistationis</name>
    <dbReference type="NCBI Taxonomy" id="1784714"/>
    <lineage>
        <taxon>Bacteria</taxon>
        <taxon>Pseudomonadati</taxon>
        <taxon>Bacteroidota</taxon>
        <taxon>Cytophagia</taxon>
        <taxon>Cytophagales</taxon>
        <taxon>Leadbetterellaceae</taxon>
        <taxon>Arcticibacterium</taxon>
    </lineage>
</organism>
<accession>A0A2Z4GDF3</accession>